<accession>A0ABX1MBB5</accession>
<feature type="chain" id="PRO_5045185492" evidence="4">
    <location>
        <begin position="24"/>
        <end position="258"/>
    </location>
</feature>
<reference evidence="5 6" key="1">
    <citation type="submission" date="2018-06" db="EMBL/GenBank/DDBJ databases">
        <title>Comparative genomics of Brasilonema spp. strains.</title>
        <authorList>
            <person name="Alvarenga D.O."/>
            <person name="Fiore M.F."/>
            <person name="Varani A.M."/>
        </authorList>
    </citation>
    <scope>NUCLEOTIDE SEQUENCE [LARGE SCALE GENOMIC DNA]</scope>
    <source>
        <strain evidence="5 6">UFV-OR1</strain>
    </source>
</reference>
<dbReference type="Gene3D" id="2.40.10.10">
    <property type="entry name" value="Trypsin-like serine proteases"/>
    <property type="match status" value="2"/>
</dbReference>
<keyword evidence="3" id="KW-0378">Hydrolase</keyword>
<dbReference type="InterPro" id="IPR009003">
    <property type="entry name" value="Peptidase_S1_PA"/>
</dbReference>
<evidence type="ECO:0000256" key="1">
    <source>
        <dbReference type="ARBA" id="ARBA00010541"/>
    </source>
</evidence>
<dbReference type="RefSeq" id="WP_169267405.1">
    <property type="nucleotide sequence ID" value="NZ_QMEC01000121.1"/>
</dbReference>
<keyword evidence="2 5" id="KW-0645">Protease</keyword>
<organism evidence="5 6">
    <name type="scientific">Brasilonema octagenarum UFV-OR1</name>
    <dbReference type="NCBI Taxonomy" id="417115"/>
    <lineage>
        <taxon>Bacteria</taxon>
        <taxon>Bacillati</taxon>
        <taxon>Cyanobacteriota</taxon>
        <taxon>Cyanophyceae</taxon>
        <taxon>Nostocales</taxon>
        <taxon>Scytonemataceae</taxon>
        <taxon>Brasilonema</taxon>
        <taxon>Octagenarum group</taxon>
    </lineage>
</organism>
<gene>
    <name evidence="5" type="ORF">DP115_25050</name>
</gene>
<feature type="signal peptide" evidence="4">
    <location>
        <begin position="1"/>
        <end position="23"/>
    </location>
</feature>
<evidence type="ECO:0000256" key="2">
    <source>
        <dbReference type="ARBA" id="ARBA00022670"/>
    </source>
</evidence>
<protein>
    <submittedName>
        <fullName evidence="5">Serine protease</fullName>
    </submittedName>
</protein>
<evidence type="ECO:0000256" key="3">
    <source>
        <dbReference type="ARBA" id="ARBA00022801"/>
    </source>
</evidence>
<dbReference type="PANTHER" id="PTHR43343">
    <property type="entry name" value="PEPTIDASE S12"/>
    <property type="match status" value="1"/>
</dbReference>
<proteinExistence type="inferred from homology"/>
<dbReference type="Pfam" id="PF13365">
    <property type="entry name" value="Trypsin_2"/>
    <property type="match status" value="1"/>
</dbReference>
<dbReference type="EMBL" id="QMEC01000121">
    <property type="protein sequence ID" value="NMF65838.1"/>
    <property type="molecule type" value="Genomic_DNA"/>
</dbReference>
<comment type="similarity">
    <text evidence="1">Belongs to the peptidase S1C family.</text>
</comment>
<evidence type="ECO:0000313" key="5">
    <source>
        <dbReference type="EMBL" id="NMF65838.1"/>
    </source>
</evidence>
<dbReference type="InterPro" id="IPR051201">
    <property type="entry name" value="Chloro_Bact_Ser_Proteases"/>
</dbReference>
<dbReference type="GO" id="GO:0006508">
    <property type="term" value="P:proteolysis"/>
    <property type="evidence" value="ECO:0007669"/>
    <property type="project" value="UniProtKB-KW"/>
</dbReference>
<dbReference type="Proteomes" id="UP000762253">
    <property type="component" value="Unassembled WGS sequence"/>
</dbReference>
<evidence type="ECO:0000313" key="6">
    <source>
        <dbReference type="Proteomes" id="UP000762253"/>
    </source>
</evidence>
<dbReference type="PANTHER" id="PTHR43343:SF3">
    <property type="entry name" value="PROTEASE DO-LIKE 8, CHLOROPLASTIC"/>
    <property type="match status" value="1"/>
</dbReference>
<dbReference type="SUPFAM" id="SSF50494">
    <property type="entry name" value="Trypsin-like serine proteases"/>
    <property type="match status" value="1"/>
</dbReference>
<sequence>MQWRLLLLVACIGSLSISSVASAPNVGVCVEQPLKQRLGNQLQYKAKSITVKVLSKDFLGSGILIHKQGSVYTVLTNAHVLKSGKPPYQIQTPDGYVYVADVPSTKDSPPYFKNNDLAVLQFRSPKLSYAIASIGSASSLNVGNEVFAAGFPFDFDTNQDQGFVFRIGKVSLILKKALEGGYQIGYTNDLQKGMSGGPLLNRFGEVVAINGMHAEPLWGNPYVYQDGTQPEQPLREKMSKSSWGIPIETWKNAKNPTP</sequence>
<dbReference type="GO" id="GO:0008233">
    <property type="term" value="F:peptidase activity"/>
    <property type="evidence" value="ECO:0007669"/>
    <property type="project" value="UniProtKB-KW"/>
</dbReference>
<dbReference type="InterPro" id="IPR043504">
    <property type="entry name" value="Peptidase_S1_PA_chymotrypsin"/>
</dbReference>
<evidence type="ECO:0000256" key="4">
    <source>
        <dbReference type="SAM" id="SignalP"/>
    </source>
</evidence>
<keyword evidence="6" id="KW-1185">Reference proteome</keyword>
<comment type="caution">
    <text evidence="5">The sequence shown here is derived from an EMBL/GenBank/DDBJ whole genome shotgun (WGS) entry which is preliminary data.</text>
</comment>
<keyword evidence="4" id="KW-0732">Signal</keyword>
<name>A0ABX1MBB5_9CYAN</name>